<dbReference type="PANTHER" id="PTHR18968">
    <property type="entry name" value="THIAMINE PYROPHOSPHATE ENZYMES"/>
    <property type="match status" value="1"/>
</dbReference>
<feature type="domain" description="Thiamine pyrophosphate enzyme TPP-binding" evidence="3">
    <location>
        <begin position="374"/>
        <end position="510"/>
    </location>
</feature>
<proteinExistence type="inferred from homology"/>
<dbReference type="SUPFAM" id="SSF52518">
    <property type="entry name" value="Thiamin diphosphate-binding fold (THDP-binding)"/>
    <property type="match status" value="2"/>
</dbReference>
<dbReference type="InterPro" id="IPR011766">
    <property type="entry name" value="TPP_enzyme_TPP-bd"/>
</dbReference>
<keyword evidence="6" id="KW-1185">Reference proteome</keyword>
<dbReference type="InterPro" id="IPR029035">
    <property type="entry name" value="DHS-like_NAD/FAD-binding_dom"/>
</dbReference>
<evidence type="ECO:0000259" key="4">
    <source>
        <dbReference type="Pfam" id="PF02776"/>
    </source>
</evidence>
<name>A0AA97LZ84_9ACTN</name>
<dbReference type="Pfam" id="PF02775">
    <property type="entry name" value="TPP_enzyme_C"/>
    <property type="match status" value="1"/>
</dbReference>
<organism evidence="5 6">
    <name type="scientific">Thermobifida halotolerans</name>
    <dbReference type="NCBI Taxonomy" id="483545"/>
    <lineage>
        <taxon>Bacteria</taxon>
        <taxon>Bacillati</taxon>
        <taxon>Actinomycetota</taxon>
        <taxon>Actinomycetes</taxon>
        <taxon>Streptosporangiales</taxon>
        <taxon>Nocardiopsidaceae</taxon>
        <taxon>Thermobifida</taxon>
    </lineage>
</organism>
<comment type="similarity">
    <text evidence="1">Belongs to the TPP enzyme family.</text>
</comment>
<dbReference type="Proteomes" id="UP000265719">
    <property type="component" value="Chromosome"/>
</dbReference>
<dbReference type="GO" id="GO:0050660">
    <property type="term" value="F:flavin adenine dinucleotide binding"/>
    <property type="evidence" value="ECO:0007669"/>
    <property type="project" value="TreeGrafter"/>
</dbReference>
<dbReference type="Gene3D" id="3.40.50.970">
    <property type="match status" value="2"/>
</dbReference>
<dbReference type="InterPro" id="IPR012001">
    <property type="entry name" value="Thiamin_PyroP_enz_TPP-bd_dom"/>
</dbReference>
<evidence type="ECO:0000256" key="1">
    <source>
        <dbReference type="ARBA" id="ARBA00007812"/>
    </source>
</evidence>
<dbReference type="AlphaFoldDB" id="A0AA97LZ84"/>
<dbReference type="InterPro" id="IPR029061">
    <property type="entry name" value="THDP-binding"/>
</dbReference>
<reference evidence="5" key="1">
    <citation type="submission" date="2020-10" db="EMBL/GenBank/DDBJ databases">
        <title>De novo genome project of the cellulose decomposer Thermobifida halotolerans type strain.</title>
        <authorList>
            <person name="Nagy I."/>
            <person name="Horvath B."/>
            <person name="Kukolya J."/>
            <person name="Nagy I."/>
            <person name="Orsini M."/>
        </authorList>
    </citation>
    <scope>NUCLEOTIDE SEQUENCE</scope>
    <source>
        <strain evidence="5">DSM 44931</strain>
    </source>
</reference>
<evidence type="ECO:0000313" key="5">
    <source>
        <dbReference type="EMBL" id="UOE20578.1"/>
    </source>
</evidence>
<feature type="domain" description="Thiamine pyrophosphate enzyme N-terminal TPP-binding" evidence="4">
    <location>
        <begin position="1"/>
        <end position="106"/>
    </location>
</feature>
<dbReference type="GO" id="GO:0030976">
    <property type="term" value="F:thiamine pyrophosphate binding"/>
    <property type="evidence" value="ECO:0007669"/>
    <property type="project" value="InterPro"/>
</dbReference>
<sequence>MNGAQALIQTLVDSGVEVCFANPGTSEMHFVAALDHVPRMRGTLCLFEGVATGAADGYARMTDRPAAVLLHMGPGLGNGLANLHNARRADSPVVAVVGDHATHHKRLDAPLESDIDAMAGAVSGWVRRSLRSADVAADAAEAVAAAAAPPGRVATLILPADVSWSEGGRPAPPVGVRRPSPAPAETVESVAKALRSGDRCVLLLGGRALRRPALDAADRIARATGARLYAETFPARQERGAGVAAVPRLAYRGEQARAQLAGAEHLVLVGARSPVAFFAYPGESGDLRPEGCTVHVLAADGDDADGALADLADLVGARTGSAARPVRRPDRPGGALTVASLAAAVGALLPEDAVVVDESVTASAAMLAATGGAPPHDWLALTGGAIGQGMPLAVGAAVAAPGRRVVNLEADGSAMYTLSALWTQAREGLDVTTVVVNNGSYGILTEELRKVGAAASGTAARSLLDLGDPALDFVALARGMGVPAVRARTAEEFAAHFAAAVAEPGPRLVEAVVAPTPQVF</sequence>
<accession>A0AA97LZ84</accession>
<evidence type="ECO:0000256" key="2">
    <source>
        <dbReference type="ARBA" id="ARBA00023052"/>
    </source>
</evidence>
<dbReference type="Pfam" id="PF02776">
    <property type="entry name" value="TPP_enzyme_N"/>
    <property type="match status" value="1"/>
</dbReference>
<dbReference type="Gene3D" id="3.40.50.1220">
    <property type="entry name" value="TPP-binding domain"/>
    <property type="match status" value="1"/>
</dbReference>
<gene>
    <name evidence="5" type="ORF">NI17_005005</name>
</gene>
<dbReference type="KEGG" id="thao:NI17_005005"/>
<dbReference type="EMBL" id="CP063196">
    <property type="protein sequence ID" value="UOE20578.1"/>
    <property type="molecule type" value="Genomic_DNA"/>
</dbReference>
<evidence type="ECO:0000313" key="6">
    <source>
        <dbReference type="Proteomes" id="UP000265719"/>
    </source>
</evidence>
<dbReference type="GO" id="GO:0003984">
    <property type="term" value="F:acetolactate synthase activity"/>
    <property type="evidence" value="ECO:0007669"/>
    <property type="project" value="TreeGrafter"/>
</dbReference>
<dbReference type="CDD" id="cd07035">
    <property type="entry name" value="TPP_PYR_POX_like"/>
    <property type="match status" value="1"/>
</dbReference>
<protein>
    <submittedName>
        <fullName evidence="5">Acetolactate synthase large subunit</fullName>
    </submittedName>
</protein>
<evidence type="ECO:0000259" key="3">
    <source>
        <dbReference type="Pfam" id="PF02775"/>
    </source>
</evidence>
<keyword evidence="2" id="KW-0786">Thiamine pyrophosphate</keyword>
<dbReference type="PANTHER" id="PTHR18968:SF86">
    <property type="entry name" value="ACETOLACTATE SYNTHASE LARGE SUBUNIT ILVX-RELATED"/>
    <property type="match status" value="1"/>
</dbReference>
<dbReference type="GO" id="GO:0000287">
    <property type="term" value="F:magnesium ion binding"/>
    <property type="evidence" value="ECO:0007669"/>
    <property type="project" value="UniProtKB-ARBA"/>
</dbReference>
<dbReference type="NCBIfam" id="NF005760">
    <property type="entry name" value="PRK07586.1"/>
    <property type="match status" value="1"/>
</dbReference>
<dbReference type="InterPro" id="IPR045229">
    <property type="entry name" value="TPP_enz"/>
</dbReference>
<dbReference type="CDD" id="cd02002">
    <property type="entry name" value="TPP_BFDC"/>
    <property type="match status" value="1"/>
</dbReference>
<dbReference type="SUPFAM" id="SSF52467">
    <property type="entry name" value="DHS-like NAD/FAD-binding domain"/>
    <property type="match status" value="1"/>
</dbReference>
<dbReference type="RefSeq" id="WP_068691912.1">
    <property type="nucleotide sequence ID" value="NZ_CP063196.1"/>
</dbReference>